<dbReference type="GO" id="GO:0005886">
    <property type="term" value="C:plasma membrane"/>
    <property type="evidence" value="ECO:0007669"/>
    <property type="project" value="UniProtKB-SubCell"/>
</dbReference>
<dbReference type="SMART" id="SM00091">
    <property type="entry name" value="PAS"/>
    <property type="match status" value="3"/>
</dbReference>
<evidence type="ECO:0000256" key="6">
    <source>
        <dbReference type="ARBA" id="ARBA00022679"/>
    </source>
</evidence>
<dbReference type="InterPro" id="IPR013656">
    <property type="entry name" value="PAS_4"/>
</dbReference>
<dbReference type="InterPro" id="IPR000014">
    <property type="entry name" value="PAS"/>
</dbReference>
<evidence type="ECO:0000256" key="9">
    <source>
        <dbReference type="ARBA" id="ARBA00022840"/>
    </source>
</evidence>
<dbReference type="Pfam" id="PF08447">
    <property type="entry name" value="PAS_3"/>
    <property type="match status" value="1"/>
</dbReference>
<keyword evidence="8" id="KW-0418">Kinase</keyword>
<dbReference type="Gene3D" id="3.30.450.20">
    <property type="entry name" value="PAS domain"/>
    <property type="match status" value="3"/>
</dbReference>
<dbReference type="EMBL" id="SLWK01000005">
    <property type="protein sequence ID" value="TCO08317.1"/>
    <property type="molecule type" value="Genomic_DNA"/>
</dbReference>
<dbReference type="CDD" id="cd00082">
    <property type="entry name" value="HisKA"/>
    <property type="match status" value="1"/>
</dbReference>
<sequence length="787" mass="90136">MIKNQQFFNSPGEPDWKSSLDVLSNVLSAHVGLVEKMEDRIDWFYKHKNGSSTGEDHQILKEIEPHLKLSNKQEWFKIKSSSIVSHCLVSPLKVINRNPIFLCIQTSGFVPHESYKQTLIRQTIKIIENDLYLNNEDFSQKSISSYCKSNEPINDYNSRVGIQKALEERNAQLLTLFNSTPDFICFKDGEGRWMEANQSLISLFGLEGYDYRGKNYLDLSLLIPNRSKELKFCHETDNLAWKSRRPINVEEHFLQSDGVRKVFDVIKAPLFNVDGSRKGLVILGRDITGRKLAEQENLENEMRFKLVAMHTNDVIFEWNNSNNSFIWNGNIDSILGSIKSPTSLRSLFRMIHPDDRSRMIETWRLQSDQLNKIWKNEFRLLLPDDNIIYLLGSGIVEKRENGEQIRAYGTITNITREKELVHTLREALNVAESNHAKLRGLLAIIPDIIFVFNGDGYFIDYHVHDEMSLLVSPASFMDKHVSEVLPPELATLTIENINKAITGKGVETYNYTIREEETEMVYESRMIYFQENETICIVRDVTHQKQIEKELLLAKEKAEESDRLKSAFLANMSHEIRTPMNGIMGFAELLKQREVSEDKRESYLDIIIRSGLQLLGLINDVLEISRIETGSAVLNREHIDLAELMSSLTAFFEVPANDKNIILKATIPPKKEVIINGDLPKLTQVFNNLIANAIKFTPENGTIEFGYHLNENKVEFFVEDSGIGIDPKHHQSIFNRFNQVYEKSGKDYGGAGLGLSICKSLVELMGGEIRVASFPKKGSRFTFEIPL</sequence>
<dbReference type="RefSeq" id="WP_132433613.1">
    <property type="nucleotide sequence ID" value="NZ_SLWK01000005.1"/>
</dbReference>
<evidence type="ECO:0000259" key="14">
    <source>
        <dbReference type="PROSITE" id="PS50113"/>
    </source>
</evidence>
<dbReference type="Pfam" id="PF00512">
    <property type="entry name" value="HisKA"/>
    <property type="match status" value="1"/>
</dbReference>
<dbReference type="Gene3D" id="1.10.287.130">
    <property type="match status" value="1"/>
</dbReference>
<reference evidence="15 16" key="1">
    <citation type="submission" date="2019-03" db="EMBL/GenBank/DDBJ databases">
        <title>Genomic Encyclopedia of Type Strains, Phase IV (KMG-IV): sequencing the most valuable type-strain genomes for metagenomic binning, comparative biology and taxonomic classification.</title>
        <authorList>
            <person name="Goeker M."/>
        </authorList>
    </citation>
    <scope>NUCLEOTIDE SEQUENCE [LARGE SCALE GENOMIC DNA]</scope>
    <source>
        <strain evidence="15 16">DSM 24179</strain>
    </source>
</reference>
<evidence type="ECO:0000256" key="2">
    <source>
        <dbReference type="ARBA" id="ARBA00004236"/>
    </source>
</evidence>
<feature type="domain" description="PAS" evidence="13">
    <location>
        <begin position="300"/>
        <end position="377"/>
    </location>
</feature>
<dbReference type="PANTHER" id="PTHR43711">
    <property type="entry name" value="TWO-COMPONENT HISTIDINE KINASE"/>
    <property type="match status" value="1"/>
</dbReference>
<dbReference type="InterPro" id="IPR013655">
    <property type="entry name" value="PAS_fold_3"/>
</dbReference>
<dbReference type="PROSITE" id="PS50113">
    <property type="entry name" value="PAC"/>
    <property type="match status" value="2"/>
</dbReference>
<dbReference type="FunFam" id="3.30.565.10:FF:000023">
    <property type="entry name" value="PAS domain-containing sensor histidine kinase"/>
    <property type="match status" value="1"/>
</dbReference>
<accession>A0A4R2GID2</accession>
<dbReference type="Gene3D" id="3.30.565.10">
    <property type="entry name" value="Histidine kinase-like ATPase, C-terminal domain"/>
    <property type="match status" value="1"/>
</dbReference>
<organism evidence="15 16">
    <name type="scientific">Natronoflexus pectinivorans</name>
    <dbReference type="NCBI Taxonomy" id="682526"/>
    <lineage>
        <taxon>Bacteria</taxon>
        <taxon>Pseudomonadati</taxon>
        <taxon>Bacteroidota</taxon>
        <taxon>Bacteroidia</taxon>
        <taxon>Marinilabiliales</taxon>
        <taxon>Marinilabiliaceae</taxon>
        <taxon>Natronoflexus</taxon>
    </lineage>
</organism>
<dbReference type="PRINTS" id="PR00344">
    <property type="entry name" value="BCTRLSENSOR"/>
</dbReference>
<feature type="domain" description="PAC" evidence="14">
    <location>
        <begin position="374"/>
        <end position="426"/>
    </location>
</feature>
<dbReference type="SUPFAM" id="SSF47384">
    <property type="entry name" value="Homodimeric domain of signal transducing histidine kinase"/>
    <property type="match status" value="1"/>
</dbReference>
<feature type="domain" description="Histidine kinase" evidence="12">
    <location>
        <begin position="571"/>
        <end position="787"/>
    </location>
</feature>
<dbReference type="SMART" id="SM00388">
    <property type="entry name" value="HisKA"/>
    <property type="match status" value="1"/>
</dbReference>
<dbReference type="PROSITE" id="PS50112">
    <property type="entry name" value="PAS"/>
    <property type="match status" value="2"/>
</dbReference>
<evidence type="ECO:0000259" key="12">
    <source>
        <dbReference type="PROSITE" id="PS50109"/>
    </source>
</evidence>
<comment type="catalytic activity">
    <reaction evidence="1">
        <text>ATP + protein L-histidine = ADP + protein N-phospho-L-histidine.</text>
        <dbReference type="EC" id="2.7.13.3"/>
    </reaction>
</comment>
<feature type="domain" description="PAC" evidence="14">
    <location>
        <begin position="247"/>
        <end position="299"/>
    </location>
</feature>
<comment type="caution">
    <text evidence="15">The sequence shown here is derived from an EMBL/GenBank/DDBJ whole genome shotgun (WGS) entry which is preliminary data.</text>
</comment>
<evidence type="ECO:0000256" key="4">
    <source>
        <dbReference type="ARBA" id="ARBA00022475"/>
    </source>
</evidence>
<feature type="domain" description="PAS" evidence="13">
    <location>
        <begin position="169"/>
        <end position="217"/>
    </location>
</feature>
<keyword evidence="9" id="KW-0067">ATP-binding</keyword>
<evidence type="ECO:0000259" key="13">
    <source>
        <dbReference type="PROSITE" id="PS50112"/>
    </source>
</evidence>
<dbReference type="InterPro" id="IPR005467">
    <property type="entry name" value="His_kinase_dom"/>
</dbReference>
<keyword evidence="7" id="KW-0547">Nucleotide-binding</keyword>
<name>A0A4R2GID2_9BACT</name>
<dbReference type="SUPFAM" id="SSF55785">
    <property type="entry name" value="PYP-like sensor domain (PAS domain)"/>
    <property type="match status" value="3"/>
</dbReference>
<dbReference type="OrthoDB" id="9796457at2"/>
<dbReference type="InterPro" id="IPR000700">
    <property type="entry name" value="PAS-assoc_C"/>
</dbReference>
<keyword evidence="4" id="KW-1003">Cell membrane</keyword>
<dbReference type="InterPro" id="IPR004358">
    <property type="entry name" value="Sig_transdc_His_kin-like_C"/>
</dbReference>
<dbReference type="InterPro" id="IPR003661">
    <property type="entry name" value="HisK_dim/P_dom"/>
</dbReference>
<evidence type="ECO:0000256" key="1">
    <source>
        <dbReference type="ARBA" id="ARBA00000085"/>
    </source>
</evidence>
<dbReference type="GO" id="GO:0005524">
    <property type="term" value="F:ATP binding"/>
    <property type="evidence" value="ECO:0007669"/>
    <property type="project" value="UniProtKB-KW"/>
</dbReference>
<dbReference type="AlphaFoldDB" id="A0A4R2GID2"/>
<keyword evidence="6" id="KW-0808">Transferase</keyword>
<keyword evidence="10" id="KW-0902">Two-component regulatory system</keyword>
<gene>
    <name evidence="15" type="ORF">EV194_105121</name>
</gene>
<keyword evidence="16" id="KW-1185">Reference proteome</keyword>
<protein>
    <recommendedName>
        <fullName evidence="3">histidine kinase</fullName>
        <ecNumber evidence="3">2.7.13.3</ecNumber>
    </recommendedName>
</protein>
<dbReference type="GO" id="GO:0000155">
    <property type="term" value="F:phosphorelay sensor kinase activity"/>
    <property type="evidence" value="ECO:0007669"/>
    <property type="project" value="InterPro"/>
</dbReference>
<proteinExistence type="predicted"/>
<dbReference type="InterPro" id="IPR036097">
    <property type="entry name" value="HisK_dim/P_sf"/>
</dbReference>
<dbReference type="InterPro" id="IPR003594">
    <property type="entry name" value="HATPase_dom"/>
</dbReference>
<comment type="subcellular location">
    <subcellularLocation>
        <location evidence="2">Cell membrane</location>
    </subcellularLocation>
</comment>
<evidence type="ECO:0000256" key="8">
    <source>
        <dbReference type="ARBA" id="ARBA00022777"/>
    </source>
</evidence>
<dbReference type="Proteomes" id="UP000295221">
    <property type="component" value="Unassembled WGS sequence"/>
</dbReference>
<evidence type="ECO:0000256" key="11">
    <source>
        <dbReference type="ARBA" id="ARBA00023136"/>
    </source>
</evidence>
<evidence type="ECO:0000256" key="5">
    <source>
        <dbReference type="ARBA" id="ARBA00022553"/>
    </source>
</evidence>
<evidence type="ECO:0000313" key="16">
    <source>
        <dbReference type="Proteomes" id="UP000295221"/>
    </source>
</evidence>
<dbReference type="SUPFAM" id="SSF55874">
    <property type="entry name" value="ATPase domain of HSP90 chaperone/DNA topoisomerase II/histidine kinase"/>
    <property type="match status" value="1"/>
</dbReference>
<evidence type="ECO:0000256" key="10">
    <source>
        <dbReference type="ARBA" id="ARBA00023012"/>
    </source>
</evidence>
<dbReference type="SMART" id="SM00387">
    <property type="entry name" value="HATPase_c"/>
    <property type="match status" value="1"/>
</dbReference>
<dbReference type="CDD" id="cd00130">
    <property type="entry name" value="PAS"/>
    <property type="match status" value="2"/>
</dbReference>
<dbReference type="Pfam" id="PF08448">
    <property type="entry name" value="PAS_4"/>
    <property type="match status" value="1"/>
</dbReference>
<evidence type="ECO:0000313" key="15">
    <source>
        <dbReference type="EMBL" id="TCO08317.1"/>
    </source>
</evidence>
<dbReference type="EC" id="2.7.13.3" evidence="3"/>
<dbReference type="PROSITE" id="PS50109">
    <property type="entry name" value="HIS_KIN"/>
    <property type="match status" value="1"/>
</dbReference>
<dbReference type="InterPro" id="IPR036890">
    <property type="entry name" value="HATPase_C_sf"/>
</dbReference>
<dbReference type="NCBIfam" id="TIGR00229">
    <property type="entry name" value="sensory_box"/>
    <property type="match status" value="1"/>
</dbReference>
<dbReference type="Pfam" id="PF02518">
    <property type="entry name" value="HATPase_c"/>
    <property type="match status" value="1"/>
</dbReference>
<keyword evidence="11" id="KW-0472">Membrane</keyword>
<keyword evidence="5" id="KW-0597">Phosphoprotein</keyword>
<evidence type="ECO:0000256" key="3">
    <source>
        <dbReference type="ARBA" id="ARBA00012438"/>
    </source>
</evidence>
<dbReference type="PANTHER" id="PTHR43711:SF1">
    <property type="entry name" value="HISTIDINE KINASE 1"/>
    <property type="match status" value="1"/>
</dbReference>
<dbReference type="InterPro" id="IPR050736">
    <property type="entry name" value="Sensor_HK_Regulatory"/>
</dbReference>
<dbReference type="InterPro" id="IPR035965">
    <property type="entry name" value="PAS-like_dom_sf"/>
</dbReference>
<evidence type="ECO:0000256" key="7">
    <source>
        <dbReference type="ARBA" id="ARBA00022741"/>
    </source>
</evidence>
<dbReference type="CDD" id="cd16922">
    <property type="entry name" value="HATPase_EvgS-ArcB-TorS-like"/>
    <property type="match status" value="1"/>
</dbReference>